<comment type="caution">
    <text evidence="1">The sequence shown here is derived from an EMBL/GenBank/DDBJ whole genome shotgun (WGS) entry which is preliminary data.</text>
</comment>
<protein>
    <submittedName>
        <fullName evidence="1">Uncharacterized protein</fullName>
    </submittedName>
</protein>
<organism evidence="1 2">
    <name type="scientific">Crossiella equi</name>
    <dbReference type="NCBI Taxonomy" id="130796"/>
    <lineage>
        <taxon>Bacteria</taxon>
        <taxon>Bacillati</taxon>
        <taxon>Actinomycetota</taxon>
        <taxon>Actinomycetes</taxon>
        <taxon>Pseudonocardiales</taxon>
        <taxon>Pseudonocardiaceae</taxon>
        <taxon>Crossiella</taxon>
    </lineage>
</organism>
<gene>
    <name evidence="1" type="ORF">JOF53_006913</name>
</gene>
<dbReference type="RefSeq" id="WP_086781206.1">
    <property type="nucleotide sequence ID" value="NZ_JAGIOO010000001.1"/>
</dbReference>
<dbReference type="EMBL" id="JAGIOO010000001">
    <property type="protein sequence ID" value="MBP2478041.1"/>
    <property type="molecule type" value="Genomic_DNA"/>
</dbReference>
<evidence type="ECO:0000313" key="2">
    <source>
        <dbReference type="Proteomes" id="UP001519363"/>
    </source>
</evidence>
<reference evidence="1 2" key="1">
    <citation type="submission" date="2021-03" db="EMBL/GenBank/DDBJ databases">
        <title>Sequencing the genomes of 1000 actinobacteria strains.</title>
        <authorList>
            <person name="Klenk H.-P."/>
        </authorList>
    </citation>
    <scope>NUCLEOTIDE SEQUENCE [LARGE SCALE GENOMIC DNA]</scope>
    <source>
        <strain evidence="1 2">DSM 44580</strain>
    </source>
</reference>
<dbReference type="Proteomes" id="UP001519363">
    <property type="component" value="Unassembled WGS sequence"/>
</dbReference>
<name>A0ABS5ANQ0_9PSEU</name>
<proteinExistence type="predicted"/>
<keyword evidence="2" id="KW-1185">Reference proteome</keyword>
<sequence length="105" mass="12510">MEYRYFAHIDNGWATYDRPGSLFRERVDEPGPAGRGEFRDGVWRQCVLLQFVRRGQHPHHLHEVTAAHAETCQRNRVHRDRDHTFIPVDTAYVDRVVERNRCRRG</sequence>
<evidence type="ECO:0000313" key="1">
    <source>
        <dbReference type="EMBL" id="MBP2478041.1"/>
    </source>
</evidence>
<accession>A0ABS5ANQ0</accession>